<dbReference type="Proteomes" id="UP000308953">
    <property type="component" value="Unassembled WGS sequence"/>
</dbReference>
<dbReference type="EMBL" id="QZAV01000598">
    <property type="protein sequence ID" value="THX23193.1"/>
    <property type="molecule type" value="Genomic_DNA"/>
</dbReference>
<dbReference type="PROSITE" id="PS50097">
    <property type="entry name" value="BTB"/>
    <property type="match status" value="1"/>
</dbReference>
<dbReference type="PANTHER" id="PTHR47843">
    <property type="entry name" value="BTB DOMAIN-CONTAINING PROTEIN-RELATED"/>
    <property type="match status" value="1"/>
</dbReference>
<dbReference type="Gene3D" id="3.30.710.10">
    <property type="entry name" value="Potassium Channel Kv1.1, Chain A"/>
    <property type="match status" value="1"/>
</dbReference>
<comment type="caution">
    <text evidence="2">The sequence shown here is derived from an EMBL/GenBank/DDBJ whole genome shotgun (WGS) entry which is preliminary data.</text>
</comment>
<organism evidence="2 3">
    <name type="scientific">Aureobasidium pullulans</name>
    <name type="common">Black yeast</name>
    <name type="synonym">Pullularia pullulans</name>
    <dbReference type="NCBI Taxonomy" id="5580"/>
    <lineage>
        <taxon>Eukaryota</taxon>
        <taxon>Fungi</taxon>
        <taxon>Dikarya</taxon>
        <taxon>Ascomycota</taxon>
        <taxon>Pezizomycotina</taxon>
        <taxon>Dothideomycetes</taxon>
        <taxon>Dothideomycetidae</taxon>
        <taxon>Dothideales</taxon>
        <taxon>Saccotheciaceae</taxon>
        <taxon>Aureobasidium</taxon>
    </lineage>
</organism>
<dbReference type="Pfam" id="PF00651">
    <property type="entry name" value="BTB"/>
    <property type="match status" value="1"/>
</dbReference>
<dbReference type="SMART" id="SM00225">
    <property type="entry name" value="BTB"/>
    <property type="match status" value="1"/>
</dbReference>
<reference evidence="2 3" key="1">
    <citation type="submission" date="2018-10" db="EMBL/GenBank/DDBJ databases">
        <title>Fifty Aureobasidium pullulans genomes reveal a recombining polyextremotolerant generalist.</title>
        <authorList>
            <person name="Gostincar C."/>
            <person name="Turk M."/>
            <person name="Zajc J."/>
            <person name="Gunde-Cimerman N."/>
        </authorList>
    </citation>
    <scope>NUCLEOTIDE SEQUENCE [LARGE SCALE GENOMIC DNA]</scope>
    <source>
        <strain evidence="2 3">EXF-9785</strain>
    </source>
</reference>
<feature type="domain" description="BTB" evidence="1">
    <location>
        <begin position="28"/>
        <end position="134"/>
    </location>
</feature>
<proteinExistence type="predicted"/>
<accession>A0A4T0B9B3</accession>
<dbReference type="InterPro" id="IPR011333">
    <property type="entry name" value="SKP1/BTB/POZ_sf"/>
</dbReference>
<evidence type="ECO:0000313" key="3">
    <source>
        <dbReference type="Proteomes" id="UP000308953"/>
    </source>
</evidence>
<dbReference type="AlphaFoldDB" id="A0A4T0B9B3"/>
<evidence type="ECO:0000313" key="2">
    <source>
        <dbReference type="EMBL" id="THX23193.1"/>
    </source>
</evidence>
<name>A0A4T0B9B3_AURPU</name>
<evidence type="ECO:0000259" key="1">
    <source>
        <dbReference type="PROSITE" id="PS50097"/>
    </source>
</evidence>
<dbReference type="InterPro" id="IPR000210">
    <property type="entry name" value="BTB/POZ_dom"/>
</dbReference>
<dbReference type="SUPFAM" id="SSF54695">
    <property type="entry name" value="POZ domain"/>
    <property type="match status" value="1"/>
</dbReference>
<protein>
    <recommendedName>
        <fullName evidence="1">BTB domain-containing protein</fullName>
    </recommendedName>
</protein>
<sequence>MAANMPEDKGFVGGANADPDVFDNPQDSDIILKVGETQFYAHRVVLRMWSPFFKRALNSQFSVRLNWKRETVASQLVVYLSPTVPKPETIAESLLIRLDRVLTRIFYQVAKSAVFDLGEDDIPEHVEEMLKYMYGLPHEPVIPSQIALLKRHISMYMLADKYDCPSMRIVILKTIKELLESSWEFSITPKLPEAMAATIATVCGPEAPQLADPGLRAVMLEWTCRNFSACMYYSGFSQVVDKGSMLDSKSFSRLIARICQDARYSKQPNKLIN</sequence>
<gene>
    <name evidence="2" type="ORF">D6D10_10362</name>
</gene>